<dbReference type="PROSITE" id="PS01278">
    <property type="entry name" value="MTTASE_RADICAL"/>
    <property type="match status" value="1"/>
</dbReference>
<keyword evidence="13" id="KW-0819">tRNA processing</keyword>
<dbReference type="AlphaFoldDB" id="A0A101JUA6"/>
<dbReference type="NCBIfam" id="TIGR00089">
    <property type="entry name" value="MiaB/RimO family radical SAM methylthiotransferase"/>
    <property type="match status" value="1"/>
</dbReference>
<evidence type="ECO:0000256" key="10">
    <source>
        <dbReference type="ARBA" id="ARBA00068570"/>
    </source>
</evidence>
<dbReference type="Pfam" id="PF00919">
    <property type="entry name" value="UPF0004"/>
    <property type="match status" value="1"/>
</dbReference>
<protein>
    <recommendedName>
        <fullName evidence="10 13">tRNA-2-methylthio-N(6)-dimethylallyladenosine synthase</fullName>
        <ecNumber evidence="9 13">2.8.4.3</ecNumber>
    </recommendedName>
    <alternativeName>
        <fullName evidence="12 13">(Dimethylallyl)adenosine tRNA methylthiotransferase MiaB</fullName>
    </alternativeName>
    <alternativeName>
        <fullName evidence="11 13">tRNA-i(6)A37 methylthiotransferase</fullName>
    </alternativeName>
</protein>
<keyword evidence="18" id="KW-1185">Reference proteome</keyword>
<dbReference type="SFLD" id="SFLDF00273">
    <property type="entry name" value="(dimethylallyl)adenosine_tRNA"/>
    <property type="match status" value="1"/>
</dbReference>
<dbReference type="InterPro" id="IPR007197">
    <property type="entry name" value="rSAM"/>
</dbReference>
<comment type="subcellular location">
    <subcellularLocation>
        <location evidence="13">Cytoplasm</location>
    </subcellularLocation>
</comment>
<dbReference type="Pfam" id="PF04055">
    <property type="entry name" value="Radical_SAM"/>
    <property type="match status" value="1"/>
</dbReference>
<dbReference type="RefSeq" id="WP_059138179.1">
    <property type="nucleotide sequence ID" value="NZ_LMBR01000003.1"/>
</dbReference>
<evidence type="ECO:0000313" key="18">
    <source>
        <dbReference type="Proteomes" id="UP000053937"/>
    </source>
</evidence>
<dbReference type="HAMAP" id="MF_01864">
    <property type="entry name" value="tRNA_metthiotr_MiaB"/>
    <property type="match status" value="1"/>
</dbReference>
<dbReference type="PROSITE" id="PS51449">
    <property type="entry name" value="MTTASE_N"/>
    <property type="match status" value="1"/>
</dbReference>
<dbReference type="SUPFAM" id="SSF102114">
    <property type="entry name" value="Radical SAM enzymes"/>
    <property type="match status" value="1"/>
</dbReference>
<keyword evidence="4 13" id="KW-0808">Transferase</keyword>
<feature type="binding site" evidence="13">
    <location>
        <position position="51"/>
    </location>
    <ligand>
        <name>[4Fe-4S] cluster</name>
        <dbReference type="ChEBI" id="CHEBI:49883"/>
        <label>1</label>
    </ligand>
</feature>
<keyword evidence="2 13" id="KW-0004">4Fe-4S</keyword>
<dbReference type="SFLD" id="SFLDS00029">
    <property type="entry name" value="Radical_SAM"/>
    <property type="match status" value="1"/>
</dbReference>
<feature type="binding site" evidence="13">
    <location>
        <position position="165"/>
    </location>
    <ligand>
        <name>[4Fe-4S] cluster</name>
        <dbReference type="ChEBI" id="CHEBI:49883"/>
        <label>2</label>
        <note>4Fe-4S-S-AdoMet</note>
    </ligand>
</feature>
<dbReference type="FunFam" id="3.40.50.12160:FF:000003">
    <property type="entry name" value="CDK5 regulatory subunit-associated protein 1"/>
    <property type="match status" value="1"/>
</dbReference>
<keyword evidence="5 13" id="KW-0949">S-adenosyl-L-methionine</keyword>
<name>A0A101JUA6_CHLLI</name>
<dbReference type="Gene3D" id="3.80.30.20">
    <property type="entry name" value="tm_1862 like domain"/>
    <property type="match status" value="1"/>
</dbReference>
<reference evidence="17 18" key="1">
    <citation type="submission" date="2015-10" db="EMBL/GenBank/DDBJ databases">
        <title>Draft Genome Sequence of Chlorobium limicola strain Frasassi Growing under Artificial Lighting in the Frasassi Cave System.</title>
        <authorList>
            <person name="Mansor M."/>
            <person name="Macalady J."/>
        </authorList>
    </citation>
    <scope>NUCLEOTIDE SEQUENCE [LARGE SCALE GENOMIC DNA]</scope>
    <source>
        <strain evidence="17 18">Frasassi</strain>
    </source>
</reference>
<evidence type="ECO:0000259" key="16">
    <source>
        <dbReference type="PROSITE" id="PS51918"/>
    </source>
</evidence>
<keyword evidence="6 13" id="KW-0479">Metal-binding</keyword>
<proteinExistence type="inferred from homology"/>
<dbReference type="Pfam" id="PF01938">
    <property type="entry name" value="TRAM"/>
    <property type="match status" value="1"/>
</dbReference>
<evidence type="ECO:0000256" key="7">
    <source>
        <dbReference type="ARBA" id="ARBA00023004"/>
    </source>
</evidence>
<dbReference type="InterPro" id="IPR002792">
    <property type="entry name" value="TRAM_dom"/>
</dbReference>
<feature type="domain" description="TRAM" evidence="14">
    <location>
        <begin position="377"/>
        <end position="440"/>
    </location>
</feature>
<dbReference type="GO" id="GO:0051539">
    <property type="term" value="F:4 iron, 4 sulfur cluster binding"/>
    <property type="evidence" value="ECO:0007669"/>
    <property type="project" value="UniProtKB-UniRule"/>
</dbReference>
<dbReference type="GO" id="GO:0046872">
    <property type="term" value="F:metal ion binding"/>
    <property type="evidence" value="ECO:0007669"/>
    <property type="project" value="UniProtKB-KW"/>
</dbReference>
<dbReference type="SFLD" id="SFLDG01082">
    <property type="entry name" value="B12-binding_domain_containing"/>
    <property type="match status" value="1"/>
</dbReference>
<dbReference type="InterPro" id="IPR006463">
    <property type="entry name" value="MiaB_methiolase"/>
</dbReference>
<feature type="binding site" evidence="13">
    <location>
        <position position="15"/>
    </location>
    <ligand>
        <name>[4Fe-4S] cluster</name>
        <dbReference type="ChEBI" id="CHEBI:49883"/>
        <label>1</label>
    </ligand>
</feature>
<keyword evidence="3 13" id="KW-0963">Cytoplasm</keyword>
<sequence>MPRARRKFYIHTFGCQMNQADSGIITALLEKEGYQQASSEEEAGIIMLNTCAVRENAVERIAHYLQHVKGFKRRCPELLVGLTGCIPQYRREELFTDFPVIDFLAGPDTYRVLPALIAEAGEAGRAARLDFNPFETYDGVTQARTQSLTAFVPIMRGCNNMCAFCVVPFTRGRERSHPFGSVLDEVRALAEGGCREITLLGQNVNSYHDPQSGADFSRLLDAVSREAPETRIRFTTSHPKDMSHSLVDTMASRPNICNHLHLPVQSGSTRMLVRMNRGHDIEDYRNKIEHLRERIPGISLSTDLIAGFCGESDADHCQTLELMREVRFDSAFMFYYSVRPGTLAARTMPDDVPEEVKKQRLQEIIDLQNGISAELLCRELGSVVEVLVESESRRSSDQLMGRTGGNRVVVFDRGIYQPGDMVRVMITGSTSATLIGRAAENLH</sequence>
<dbReference type="InterPro" id="IPR013848">
    <property type="entry name" value="Methylthiotransferase_N"/>
</dbReference>
<evidence type="ECO:0000256" key="9">
    <source>
        <dbReference type="ARBA" id="ARBA00033765"/>
    </source>
</evidence>
<evidence type="ECO:0000256" key="13">
    <source>
        <dbReference type="HAMAP-Rule" id="MF_01864"/>
    </source>
</evidence>
<dbReference type="NCBIfam" id="TIGR01574">
    <property type="entry name" value="miaB-methiolase"/>
    <property type="match status" value="1"/>
</dbReference>
<evidence type="ECO:0000256" key="2">
    <source>
        <dbReference type="ARBA" id="ARBA00022485"/>
    </source>
</evidence>
<feature type="domain" description="MTTase N-terminal" evidence="15">
    <location>
        <begin position="6"/>
        <end position="122"/>
    </location>
</feature>
<dbReference type="PROSITE" id="PS50926">
    <property type="entry name" value="TRAM"/>
    <property type="match status" value="1"/>
</dbReference>
<evidence type="ECO:0000256" key="5">
    <source>
        <dbReference type="ARBA" id="ARBA00022691"/>
    </source>
</evidence>
<dbReference type="FunFam" id="3.80.30.20:FF:000001">
    <property type="entry name" value="tRNA-2-methylthio-N(6)-dimethylallyladenosine synthase 2"/>
    <property type="match status" value="1"/>
</dbReference>
<dbReference type="Gene3D" id="3.40.50.12160">
    <property type="entry name" value="Methylthiotransferase, N-terminal domain"/>
    <property type="match status" value="1"/>
</dbReference>
<keyword evidence="7 13" id="KW-0408">Iron</keyword>
<dbReference type="GO" id="GO:0005829">
    <property type="term" value="C:cytosol"/>
    <property type="evidence" value="ECO:0007669"/>
    <property type="project" value="TreeGrafter"/>
</dbReference>
<keyword evidence="8 13" id="KW-0411">Iron-sulfur</keyword>
<dbReference type="Proteomes" id="UP000053937">
    <property type="component" value="Unassembled WGS sequence"/>
</dbReference>
<comment type="caution">
    <text evidence="17">The sequence shown here is derived from an EMBL/GenBank/DDBJ whole genome shotgun (WGS) entry which is preliminary data.</text>
</comment>
<feature type="binding site" evidence="13">
    <location>
        <position position="85"/>
    </location>
    <ligand>
        <name>[4Fe-4S] cluster</name>
        <dbReference type="ChEBI" id="CHEBI:49883"/>
        <label>1</label>
    </ligand>
</feature>
<evidence type="ECO:0000256" key="6">
    <source>
        <dbReference type="ARBA" id="ARBA00022723"/>
    </source>
</evidence>
<dbReference type="SMART" id="SM00729">
    <property type="entry name" value="Elp3"/>
    <property type="match status" value="1"/>
</dbReference>
<feature type="domain" description="Radical SAM core" evidence="16">
    <location>
        <begin position="144"/>
        <end position="374"/>
    </location>
</feature>
<evidence type="ECO:0000259" key="14">
    <source>
        <dbReference type="PROSITE" id="PS50926"/>
    </source>
</evidence>
<comment type="subunit">
    <text evidence="13">Monomer.</text>
</comment>
<dbReference type="InterPro" id="IPR005839">
    <property type="entry name" value="Methylthiotransferase"/>
</dbReference>
<dbReference type="InterPro" id="IPR006638">
    <property type="entry name" value="Elp3/MiaA/NifB-like_rSAM"/>
</dbReference>
<dbReference type="InterPro" id="IPR020612">
    <property type="entry name" value="Methylthiotransferase_CS"/>
</dbReference>
<evidence type="ECO:0000256" key="1">
    <source>
        <dbReference type="ARBA" id="ARBA00003234"/>
    </source>
</evidence>
<comment type="similarity">
    <text evidence="13">Belongs to the methylthiotransferase family. MiaB subfamily.</text>
</comment>
<accession>A0A101JUA6</accession>
<dbReference type="PANTHER" id="PTHR43020:SF2">
    <property type="entry name" value="MITOCHONDRIAL TRNA METHYLTHIOTRANSFERASE CDK5RAP1"/>
    <property type="match status" value="1"/>
</dbReference>
<evidence type="ECO:0000256" key="4">
    <source>
        <dbReference type="ARBA" id="ARBA00022679"/>
    </source>
</evidence>
<dbReference type="CDD" id="cd01335">
    <property type="entry name" value="Radical_SAM"/>
    <property type="match status" value="1"/>
</dbReference>
<feature type="binding site" evidence="13">
    <location>
        <position position="158"/>
    </location>
    <ligand>
        <name>[4Fe-4S] cluster</name>
        <dbReference type="ChEBI" id="CHEBI:49883"/>
        <label>2</label>
        <note>4Fe-4S-S-AdoMet</note>
    </ligand>
</feature>
<dbReference type="PROSITE" id="PS51918">
    <property type="entry name" value="RADICAL_SAM"/>
    <property type="match status" value="1"/>
</dbReference>
<evidence type="ECO:0000256" key="3">
    <source>
        <dbReference type="ARBA" id="ARBA00022490"/>
    </source>
</evidence>
<evidence type="ECO:0000313" key="17">
    <source>
        <dbReference type="EMBL" id="KUL33109.1"/>
    </source>
</evidence>
<dbReference type="OrthoDB" id="9805215at2"/>
<dbReference type="EC" id="2.8.4.3" evidence="9 13"/>
<dbReference type="SFLD" id="SFLDF00413">
    <property type="entry name" value="CDK5RAP1"/>
    <property type="match status" value="1"/>
</dbReference>
<dbReference type="InterPro" id="IPR038135">
    <property type="entry name" value="Methylthiotransferase_N_sf"/>
</dbReference>
<dbReference type="EMBL" id="LMBR01000003">
    <property type="protein sequence ID" value="KUL33109.1"/>
    <property type="molecule type" value="Genomic_DNA"/>
</dbReference>
<comment type="function">
    <text evidence="1 13">Catalyzes the methylthiolation of N6-(dimethylallyl)adenosine (i(6)A), leading to the formation of 2-methylthio-N6-(dimethylallyl)adenosine (ms(2)i(6)A) at position 37 in tRNAs that read codons beginning with uridine.</text>
</comment>
<evidence type="ECO:0000256" key="12">
    <source>
        <dbReference type="ARBA" id="ARBA00081141"/>
    </source>
</evidence>
<dbReference type="GO" id="GO:0035597">
    <property type="term" value="F:tRNA-2-methylthio-N(6)-dimethylallyladenosine(37) synthase activity"/>
    <property type="evidence" value="ECO:0007669"/>
    <property type="project" value="UniProtKB-EC"/>
</dbReference>
<evidence type="ECO:0000259" key="15">
    <source>
        <dbReference type="PROSITE" id="PS51449"/>
    </source>
</evidence>
<dbReference type="InterPro" id="IPR058240">
    <property type="entry name" value="rSAM_sf"/>
</dbReference>
<dbReference type="InterPro" id="IPR023404">
    <property type="entry name" value="rSAM_horseshoe"/>
</dbReference>
<gene>
    <name evidence="13" type="primary">miaB</name>
    <name evidence="17" type="ORF">ASB62_00690</name>
</gene>
<comment type="catalytic activity">
    <reaction evidence="13">
        <text>N(6)-dimethylallyladenosine(37) in tRNA + (sulfur carrier)-SH + AH2 + 2 S-adenosyl-L-methionine = 2-methylsulfanyl-N(6)-dimethylallyladenosine(37) in tRNA + (sulfur carrier)-H + 5'-deoxyadenosine + L-methionine + A + S-adenosyl-L-homocysteine + 2 H(+)</text>
        <dbReference type="Rhea" id="RHEA:37067"/>
        <dbReference type="Rhea" id="RHEA-COMP:10375"/>
        <dbReference type="Rhea" id="RHEA-COMP:10376"/>
        <dbReference type="Rhea" id="RHEA-COMP:14737"/>
        <dbReference type="Rhea" id="RHEA-COMP:14739"/>
        <dbReference type="ChEBI" id="CHEBI:13193"/>
        <dbReference type="ChEBI" id="CHEBI:15378"/>
        <dbReference type="ChEBI" id="CHEBI:17319"/>
        <dbReference type="ChEBI" id="CHEBI:17499"/>
        <dbReference type="ChEBI" id="CHEBI:29917"/>
        <dbReference type="ChEBI" id="CHEBI:57844"/>
        <dbReference type="ChEBI" id="CHEBI:57856"/>
        <dbReference type="ChEBI" id="CHEBI:59789"/>
        <dbReference type="ChEBI" id="CHEBI:64428"/>
        <dbReference type="ChEBI" id="CHEBI:74415"/>
        <dbReference type="ChEBI" id="CHEBI:74417"/>
        <dbReference type="EC" id="2.8.4.3"/>
    </reaction>
</comment>
<evidence type="ECO:0000256" key="8">
    <source>
        <dbReference type="ARBA" id="ARBA00023014"/>
    </source>
</evidence>
<dbReference type="PANTHER" id="PTHR43020">
    <property type="entry name" value="CDK5 REGULATORY SUBUNIT-ASSOCIATED PROTEIN 1"/>
    <property type="match status" value="1"/>
</dbReference>
<dbReference type="SFLD" id="SFLDG01061">
    <property type="entry name" value="methylthiotransferase"/>
    <property type="match status" value="1"/>
</dbReference>
<evidence type="ECO:0000256" key="11">
    <source>
        <dbReference type="ARBA" id="ARBA00080698"/>
    </source>
</evidence>
<feature type="binding site" evidence="13">
    <location>
        <position position="162"/>
    </location>
    <ligand>
        <name>[4Fe-4S] cluster</name>
        <dbReference type="ChEBI" id="CHEBI:49883"/>
        <label>2</label>
        <note>4Fe-4S-S-AdoMet</note>
    </ligand>
</feature>
<comment type="cofactor">
    <cofactor evidence="13">
        <name>[4Fe-4S] cluster</name>
        <dbReference type="ChEBI" id="CHEBI:49883"/>
    </cofactor>
    <text evidence="13">Binds 2 [4Fe-4S] clusters. One cluster is coordinated with 3 cysteines and an exchangeable S-adenosyl-L-methionine.</text>
</comment>
<organism evidence="17 18">
    <name type="scientific">Chlorobium limicola</name>
    <dbReference type="NCBI Taxonomy" id="1092"/>
    <lineage>
        <taxon>Bacteria</taxon>
        <taxon>Pseudomonadati</taxon>
        <taxon>Chlorobiota</taxon>
        <taxon>Chlorobiia</taxon>
        <taxon>Chlorobiales</taxon>
        <taxon>Chlorobiaceae</taxon>
        <taxon>Chlorobium/Pelodictyon group</taxon>
        <taxon>Chlorobium</taxon>
    </lineage>
</organism>